<evidence type="ECO:0000313" key="3">
    <source>
        <dbReference type="EMBL" id="GEM40263.1"/>
    </source>
</evidence>
<feature type="region of interest" description="Disordered" evidence="1">
    <location>
        <begin position="221"/>
        <end position="257"/>
    </location>
</feature>
<dbReference type="InterPro" id="IPR036086">
    <property type="entry name" value="ParB/Sulfiredoxin_sf"/>
</dbReference>
<evidence type="ECO:0000256" key="1">
    <source>
        <dbReference type="SAM" id="MobiDB-lite"/>
    </source>
</evidence>
<sequence length="342" mass="37241">MTSGGNVGSVRAGTLSAPNFTGSPSYCSKIVELPISELLPSDSPPRSAGENTDHTRILAESTTALAPIVVRRATMQVVDGWHRLCAARLRGEKTIAAVFFEGGPEEAFVLAVKLNTAHGLPLSLAERKAAALRILMSYPDWSDRAIAAIAGVSPKTVSAIRKRSTVEVPQSTGRIARNGVRHRSGPQGRQRAAEMFTADPTASVRKVAVAAGISVTTAKDVRKRLHSGENPVPLRRSARRSTATPEPAERSDTRTPAPQRVITAEMLQQLRKDPSLRFSETGRKLLRWLEFPFDDDIEWDDVVGNVPSHCAPRVAELARRRSQDLQRLAQRLEQHTRGAFSA</sequence>
<comment type="caution">
    <text evidence="3">The sequence shown here is derived from an EMBL/GenBank/DDBJ whole genome shotgun (WGS) entry which is preliminary data.</text>
</comment>
<dbReference type="Proteomes" id="UP000321424">
    <property type="component" value="Unassembled WGS sequence"/>
</dbReference>
<dbReference type="InterPro" id="IPR050336">
    <property type="entry name" value="Chromosome_partition/occlusion"/>
</dbReference>
<gene>
    <name evidence="3" type="ORF">NN4_47820</name>
</gene>
<dbReference type="SMART" id="SM00470">
    <property type="entry name" value="ParB"/>
    <property type="match status" value="1"/>
</dbReference>
<dbReference type="PANTHER" id="PTHR33375">
    <property type="entry name" value="CHROMOSOME-PARTITIONING PROTEIN PARB-RELATED"/>
    <property type="match status" value="1"/>
</dbReference>
<dbReference type="InterPro" id="IPR003115">
    <property type="entry name" value="ParB_N"/>
</dbReference>
<dbReference type="GO" id="GO:0005694">
    <property type="term" value="C:chromosome"/>
    <property type="evidence" value="ECO:0007669"/>
    <property type="project" value="TreeGrafter"/>
</dbReference>
<evidence type="ECO:0000313" key="4">
    <source>
        <dbReference type="Proteomes" id="UP000321424"/>
    </source>
</evidence>
<dbReference type="GO" id="GO:0007059">
    <property type="term" value="P:chromosome segregation"/>
    <property type="evidence" value="ECO:0007669"/>
    <property type="project" value="TreeGrafter"/>
</dbReference>
<dbReference type="Gene3D" id="3.90.1530.10">
    <property type="entry name" value="Conserved hypothetical protein from pyrococcus furiosus pfu- 392566-001, ParB domain"/>
    <property type="match status" value="1"/>
</dbReference>
<dbReference type="EMBL" id="BJXA01000034">
    <property type="protein sequence ID" value="GEM40263.1"/>
    <property type="molecule type" value="Genomic_DNA"/>
</dbReference>
<dbReference type="AlphaFoldDB" id="A0A511MHX2"/>
<accession>A0A511MHX2</accession>
<name>A0A511MHX2_9NOCA</name>
<dbReference type="GO" id="GO:0045881">
    <property type="term" value="P:positive regulation of sporulation resulting in formation of a cellular spore"/>
    <property type="evidence" value="ECO:0007669"/>
    <property type="project" value="TreeGrafter"/>
</dbReference>
<reference evidence="3 4" key="1">
    <citation type="submission" date="2019-07" db="EMBL/GenBank/DDBJ databases">
        <title>Whole genome shotgun sequence of Nocardia ninae NBRC 108245.</title>
        <authorList>
            <person name="Hosoyama A."/>
            <person name="Uohara A."/>
            <person name="Ohji S."/>
            <person name="Ichikawa N."/>
        </authorList>
    </citation>
    <scope>NUCLEOTIDE SEQUENCE [LARGE SCALE GENOMIC DNA]</scope>
    <source>
        <strain evidence="3 4">NBRC 108245</strain>
    </source>
</reference>
<protein>
    <recommendedName>
        <fullName evidence="2">ParB-like N-terminal domain-containing protein</fullName>
    </recommendedName>
</protein>
<evidence type="ECO:0000259" key="2">
    <source>
        <dbReference type="SMART" id="SM00470"/>
    </source>
</evidence>
<dbReference type="RefSeq" id="WP_222595143.1">
    <property type="nucleotide sequence ID" value="NZ_BJXA01000034.1"/>
</dbReference>
<feature type="region of interest" description="Disordered" evidence="1">
    <location>
        <begin position="168"/>
        <end position="197"/>
    </location>
</feature>
<proteinExistence type="predicted"/>
<keyword evidence="4" id="KW-1185">Reference proteome</keyword>
<dbReference type="PANTHER" id="PTHR33375:SF1">
    <property type="entry name" value="CHROMOSOME-PARTITIONING PROTEIN PARB-RELATED"/>
    <property type="match status" value="1"/>
</dbReference>
<organism evidence="3 4">
    <name type="scientific">Nocardia ninae NBRC 108245</name>
    <dbReference type="NCBI Taxonomy" id="1210091"/>
    <lineage>
        <taxon>Bacteria</taxon>
        <taxon>Bacillati</taxon>
        <taxon>Actinomycetota</taxon>
        <taxon>Actinomycetes</taxon>
        <taxon>Mycobacteriales</taxon>
        <taxon>Nocardiaceae</taxon>
        <taxon>Nocardia</taxon>
    </lineage>
</organism>
<feature type="domain" description="ParB-like N-terminal" evidence="2">
    <location>
        <begin position="31"/>
        <end position="116"/>
    </location>
</feature>
<dbReference type="SUPFAM" id="SSF110849">
    <property type="entry name" value="ParB/Sulfiredoxin"/>
    <property type="match status" value="1"/>
</dbReference>